<evidence type="ECO:0000313" key="3">
    <source>
        <dbReference type="Proteomes" id="UP000589351"/>
    </source>
</evidence>
<organism evidence="2 3">
    <name type="scientific">Jeotgalicoccus meleagridis</name>
    <dbReference type="NCBI Taxonomy" id="2759181"/>
    <lineage>
        <taxon>Bacteria</taxon>
        <taxon>Bacillati</taxon>
        <taxon>Bacillota</taxon>
        <taxon>Bacilli</taxon>
        <taxon>Bacillales</taxon>
        <taxon>Staphylococcaceae</taxon>
        <taxon>Jeotgalicoccus</taxon>
    </lineage>
</organism>
<dbReference type="Gene3D" id="3.40.630.30">
    <property type="match status" value="1"/>
</dbReference>
<dbReference type="AlphaFoldDB" id="A0A6V7REC8"/>
<proteinExistence type="predicted"/>
<dbReference type="InterPro" id="IPR016181">
    <property type="entry name" value="Acyl_CoA_acyltransferase"/>
</dbReference>
<feature type="domain" description="N-acetyltransferase" evidence="1">
    <location>
        <begin position="5"/>
        <end position="141"/>
    </location>
</feature>
<dbReference type="RefSeq" id="WP_185125410.1">
    <property type="nucleotide sequence ID" value="NZ_CAJEWD010000006.1"/>
</dbReference>
<name>A0A6V7REC8_9STAP</name>
<dbReference type="Proteomes" id="UP000589351">
    <property type="component" value="Unassembled WGS sequence"/>
</dbReference>
<gene>
    <name evidence="2" type="ORF">JEODO184_00880</name>
</gene>
<reference evidence="2 3" key="1">
    <citation type="submission" date="2020-07" db="EMBL/GenBank/DDBJ databases">
        <authorList>
            <person name="Criscuolo A."/>
        </authorList>
    </citation>
    <scope>NUCLEOTIDE SEQUENCE [LARGE SCALE GENOMIC DNA]</scope>
    <source>
        <strain evidence="2">CIP111649</strain>
    </source>
</reference>
<dbReference type="InterPro" id="IPR000182">
    <property type="entry name" value="GNAT_dom"/>
</dbReference>
<evidence type="ECO:0000259" key="1">
    <source>
        <dbReference type="PROSITE" id="PS51186"/>
    </source>
</evidence>
<dbReference type="PROSITE" id="PS51186">
    <property type="entry name" value="GNAT"/>
    <property type="match status" value="1"/>
</dbReference>
<protein>
    <recommendedName>
        <fullName evidence="1">N-acetyltransferase domain-containing protein</fullName>
    </recommendedName>
</protein>
<sequence length="142" mass="16387">MLEISTEKLLTLEDIETLYASGDEKLYHDYDLLLENILASDYLITLRQDDEICGLIRSNGDGCNTQYISEIVMKANMPHQGFGSKLLDAYLDATSNVNKIYVVSHDYYRTNFSKTWLQYKGFKILADNDGVIVYLLDRKFTY</sequence>
<evidence type="ECO:0000313" key="2">
    <source>
        <dbReference type="EMBL" id="CAD2075502.1"/>
    </source>
</evidence>
<dbReference type="SUPFAM" id="SSF55729">
    <property type="entry name" value="Acyl-CoA N-acyltransferases (Nat)"/>
    <property type="match status" value="1"/>
</dbReference>
<comment type="caution">
    <text evidence="2">The sequence shown here is derived from an EMBL/GenBank/DDBJ whole genome shotgun (WGS) entry which is preliminary data.</text>
</comment>
<dbReference type="GO" id="GO:0016747">
    <property type="term" value="F:acyltransferase activity, transferring groups other than amino-acyl groups"/>
    <property type="evidence" value="ECO:0007669"/>
    <property type="project" value="InterPro"/>
</dbReference>
<keyword evidence="3" id="KW-1185">Reference proteome</keyword>
<dbReference type="Pfam" id="PF00583">
    <property type="entry name" value="Acetyltransf_1"/>
    <property type="match status" value="1"/>
</dbReference>
<accession>A0A6V7REC8</accession>
<dbReference type="EMBL" id="CAJEWD010000006">
    <property type="protein sequence ID" value="CAD2075502.1"/>
    <property type="molecule type" value="Genomic_DNA"/>
</dbReference>